<organism evidence="2 3">
    <name type="scientific">Oryzias javanicus</name>
    <name type="common">Javanese ricefish</name>
    <name type="synonym">Aplocheilus javanicus</name>
    <dbReference type="NCBI Taxonomy" id="123683"/>
    <lineage>
        <taxon>Eukaryota</taxon>
        <taxon>Metazoa</taxon>
        <taxon>Chordata</taxon>
        <taxon>Craniata</taxon>
        <taxon>Vertebrata</taxon>
        <taxon>Euteleostomi</taxon>
        <taxon>Actinopterygii</taxon>
        <taxon>Neopterygii</taxon>
        <taxon>Teleostei</taxon>
        <taxon>Neoteleostei</taxon>
        <taxon>Acanthomorphata</taxon>
        <taxon>Ovalentaria</taxon>
        <taxon>Atherinomorphae</taxon>
        <taxon>Beloniformes</taxon>
        <taxon>Adrianichthyidae</taxon>
        <taxon>Oryziinae</taxon>
        <taxon>Oryzias</taxon>
    </lineage>
</organism>
<evidence type="ECO:0000256" key="1">
    <source>
        <dbReference type="SAM" id="MobiDB-lite"/>
    </source>
</evidence>
<name>A0A3S2M076_ORYJA</name>
<sequence length="97" mass="10319">MLSVACSSVGERGGPSQPGRASSLRSDWAEAGRGGALPLSSSSSSSPSLSENVDQLVSRAANRTVRVSTSTRLKLWIYAFFEPAVDSLRMESLWRGT</sequence>
<dbReference type="Proteomes" id="UP000283210">
    <property type="component" value="Chromosome 22"/>
</dbReference>
<reference evidence="2 3" key="2">
    <citation type="submission" date="2019-01" db="EMBL/GenBank/DDBJ databases">
        <title>A chromosome length genome reference of the Java medaka (oryzias javanicus).</title>
        <authorList>
            <person name="Herpin A."/>
            <person name="Takehana Y."/>
            <person name="Naruse K."/>
            <person name="Ansai S."/>
            <person name="Kawaguchi M."/>
        </authorList>
    </citation>
    <scope>NUCLEOTIDE SEQUENCE [LARGE SCALE GENOMIC DNA]</scope>
    <source>
        <strain evidence="2">RS831</strain>
        <tissue evidence="2">Whole body</tissue>
    </source>
</reference>
<accession>A0A3S2M076</accession>
<dbReference type="EMBL" id="CM012458">
    <property type="protein sequence ID" value="RVE57439.1"/>
    <property type="molecule type" value="Genomic_DNA"/>
</dbReference>
<reference evidence="2 3" key="1">
    <citation type="submission" date="2018-11" db="EMBL/GenBank/DDBJ databases">
        <authorList>
            <person name="Lopez-Roques C."/>
            <person name="Donnadieu C."/>
            <person name="Bouchez O."/>
            <person name="Klopp C."/>
            <person name="Cabau C."/>
            <person name="Zahm M."/>
        </authorList>
    </citation>
    <scope>NUCLEOTIDE SEQUENCE [LARGE SCALE GENOMIC DNA]</scope>
    <source>
        <strain evidence="2">RS831</strain>
        <tissue evidence="2">Whole body</tissue>
    </source>
</reference>
<gene>
    <name evidence="2" type="ORF">OJAV_G00216250</name>
</gene>
<proteinExistence type="predicted"/>
<keyword evidence="3" id="KW-1185">Reference proteome</keyword>
<protein>
    <submittedName>
        <fullName evidence="2">Uncharacterized protein</fullName>
    </submittedName>
</protein>
<evidence type="ECO:0000313" key="3">
    <source>
        <dbReference type="Proteomes" id="UP000283210"/>
    </source>
</evidence>
<feature type="compositionally biased region" description="Low complexity" evidence="1">
    <location>
        <begin position="37"/>
        <end position="50"/>
    </location>
</feature>
<feature type="region of interest" description="Disordered" evidence="1">
    <location>
        <begin position="1"/>
        <end position="53"/>
    </location>
</feature>
<evidence type="ECO:0000313" key="2">
    <source>
        <dbReference type="EMBL" id="RVE57439.1"/>
    </source>
</evidence>
<dbReference type="AlphaFoldDB" id="A0A3S2M076"/>